<keyword evidence="4 7" id="KW-0808">Transferase</keyword>
<dbReference type="PANTHER" id="PTHR43178">
    <property type="entry name" value="DIHYDROLIPOAMIDE ACETYLTRANSFERASE COMPONENT OF PYRUVATE DEHYDROGENASE COMPLEX"/>
    <property type="match status" value="1"/>
</dbReference>
<evidence type="ECO:0000256" key="5">
    <source>
        <dbReference type="ARBA" id="ARBA00022823"/>
    </source>
</evidence>
<feature type="domain" description="Lipoyl-binding" evidence="9">
    <location>
        <begin position="4"/>
        <end position="79"/>
    </location>
</feature>
<dbReference type="InterPro" id="IPR003016">
    <property type="entry name" value="2-oxoA_DH_lipoyl-BS"/>
</dbReference>
<dbReference type="SUPFAM" id="SSF51230">
    <property type="entry name" value="Single hybrid motif"/>
    <property type="match status" value="1"/>
</dbReference>
<evidence type="ECO:0000256" key="1">
    <source>
        <dbReference type="ARBA" id="ARBA00001938"/>
    </source>
</evidence>
<dbReference type="InterPro" id="IPR050743">
    <property type="entry name" value="2-oxoacid_DH_E2_comp"/>
</dbReference>
<dbReference type="CDD" id="cd06849">
    <property type="entry name" value="lipoyl_domain"/>
    <property type="match status" value="1"/>
</dbReference>
<feature type="region of interest" description="Disordered" evidence="8">
    <location>
        <begin position="1"/>
        <end position="20"/>
    </location>
</feature>
<comment type="caution">
    <text evidence="11">The sequence shown here is derived from an EMBL/GenBank/DDBJ whole genome shotgun (WGS) entry which is preliminary data.</text>
</comment>
<comment type="similarity">
    <text evidence="2 7">Belongs to the 2-oxoacid dehydrogenase family.</text>
</comment>
<accession>A0ABS1WWI0</accession>
<evidence type="ECO:0000256" key="6">
    <source>
        <dbReference type="ARBA" id="ARBA00023315"/>
    </source>
</evidence>
<sequence>MTTTIEVRAPSEQSEGTRSQVQRWLKNIGETVAENEPLIEVETDKVTIEIPAPAGGVLREILKHEQEEIEPGELLGTIQSAADSASPSDDSAASADSADSAPAAAAGSRPPAPGAEVRMAAFAAHAEALSTGRSSPAVRRLIAEHGLESAPIRGTGAGGRVTVDDVLAYVAAQRSASQRQERPMPTEAEAAVAGRKVPHSTMRKRIAERMVESLLHTAPHVTTVFEANMSAVMAHRAAHKEEFQRQGVSLTFTAYFLAACVDAIREVPEANSRWTEDALIVPDTVNIGVATALEGEGLVVPVVRNVQGLDLFGIARELGEVVERARLDKLTPNDVRDGTFTISNHGVSGSLVATPIIINQPQSAILGVGKLEKRAVVVTESGEDRIVIQPRCFITLTLDHRVMDGHRANRFLQVLVDRLESWS</sequence>
<feature type="region of interest" description="Disordered" evidence="8">
    <location>
        <begin position="177"/>
        <end position="199"/>
    </location>
</feature>
<dbReference type="PANTHER" id="PTHR43178:SF5">
    <property type="entry name" value="LIPOAMIDE ACYLTRANSFERASE COMPONENT OF BRANCHED-CHAIN ALPHA-KETO ACID DEHYDROGENASE COMPLEX, MITOCHONDRIAL"/>
    <property type="match status" value="1"/>
</dbReference>
<evidence type="ECO:0000259" key="9">
    <source>
        <dbReference type="PROSITE" id="PS50968"/>
    </source>
</evidence>
<dbReference type="Pfam" id="PF00364">
    <property type="entry name" value="Biotin_lipoyl"/>
    <property type="match status" value="1"/>
</dbReference>
<protein>
    <recommendedName>
        <fullName evidence="7">Dihydrolipoamide acetyltransferase component of pyruvate dehydrogenase complex</fullName>
        <ecNumber evidence="7">2.3.1.-</ecNumber>
    </recommendedName>
</protein>
<evidence type="ECO:0000313" key="11">
    <source>
        <dbReference type="EMBL" id="MBM0105339.1"/>
    </source>
</evidence>
<evidence type="ECO:0000256" key="4">
    <source>
        <dbReference type="ARBA" id="ARBA00022679"/>
    </source>
</evidence>
<keyword evidence="12" id="KW-1185">Reference proteome</keyword>
<name>A0ABS1WWI0_9GAMM</name>
<evidence type="ECO:0000256" key="3">
    <source>
        <dbReference type="ARBA" id="ARBA00011484"/>
    </source>
</evidence>
<dbReference type="SUPFAM" id="SSF47005">
    <property type="entry name" value="Peripheral subunit-binding domain of 2-oxo acid dehydrogenase complex"/>
    <property type="match status" value="1"/>
</dbReference>
<keyword evidence="5 7" id="KW-0450">Lipoyl</keyword>
<dbReference type="InterPro" id="IPR001078">
    <property type="entry name" value="2-oxoacid_DH_actylTfrase"/>
</dbReference>
<dbReference type="Pfam" id="PF00198">
    <property type="entry name" value="2-oxoacid_dh"/>
    <property type="match status" value="1"/>
</dbReference>
<proteinExistence type="inferred from homology"/>
<dbReference type="Proteomes" id="UP000661077">
    <property type="component" value="Unassembled WGS sequence"/>
</dbReference>
<dbReference type="SUPFAM" id="SSF52777">
    <property type="entry name" value="CoA-dependent acyltransferases"/>
    <property type="match status" value="1"/>
</dbReference>
<feature type="compositionally biased region" description="Low complexity" evidence="8">
    <location>
        <begin position="80"/>
        <end position="109"/>
    </location>
</feature>
<dbReference type="Gene3D" id="3.30.559.10">
    <property type="entry name" value="Chloramphenicol acetyltransferase-like domain"/>
    <property type="match status" value="1"/>
</dbReference>
<gene>
    <name evidence="11" type="ORF">JM946_11290</name>
</gene>
<reference evidence="11 12" key="1">
    <citation type="journal article" date="2021" name="Int. J. Syst. Evol. Microbiol.">
        <title>Steroidobacter gossypii sp. nov., isolated from soil of cotton cropping field.</title>
        <authorList>
            <person name="Huang R."/>
            <person name="Yang S."/>
            <person name="Zhen C."/>
            <person name="Liu W."/>
        </authorList>
    </citation>
    <scope>NUCLEOTIDE SEQUENCE [LARGE SCALE GENOMIC DNA]</scope>
    <source>
        <strain evidence="11 12">S1-65</strain>
    </source>
</reference>
<evidence type="ECO:0000256" key="2">
    <source>
        <dbReference type="ARBA" id="ARBA00007317"/>
    </source>
</evidence>
<feature type="domain" description="Peripheral subunit-binding (PSBD)" evidence="10">
    <location>
        <begin position="133"/>
        <end position="170"/>
    </location>
</feature>
<dbReference type="Gene3D" id="4.10.320.10">
    <property type="entry name" value="E3-binding domain"/>
    <property type="match status" value="1"/>
</dbReference>
<evidence type="ECO:0000259" key="10">
    <source>
        <dbReference type="PROSITE" id="PS51826"/>
    </source>
</evidence>
<dbReference type="RefSeq" id="WP_203167387.1">
    <property type="nucleotide sequence ID" value="NZ_JAEVLS010000002.1"/>
</dbReference>
<dbReference type="InterPro" id="IPR036625">
    <property type="entry name" value="E3-bd_dom_sf"/>
</dbReference>
<dbReference type="EC" id="2.3.1.-" evidence="7"/>
<evidence type="ECO:0000256" key="7">
    <source>
        <dbReference type="RuleBase" id="RU003423"/>
    </source>
</evidence>
<feature type="region of interest" description="Disordered" evidence="8">
    <location>
        <begin position="68"/>
        <end position="113"/>
    </location>
</feature>
<evidence type="ECO:0000313" key="12">
    <source>
        <dbReference type="Proteomes" id="UP000661077"/>
    </source>
</evidence>
<dbReference type="InterPro" id="IPR004167">
    <property type="entry name" value="PSBD"/>
</dbReference>
<dbReference type="InterPro" id="IPR000089">
    <property type="entry name" value="Biotin_lipoyl"/>
</dbReference>
<comment type="cofactor">
    <cofactor evidence="1 7">
        <name>(R)-lipoate</name>
        <dbReference type="ChEBI" id="CHEBI:83088"/>
    </cofactor>
</comment>
<evidence type="ECO:0000256" key="8">
    <source>
        <dbReference type="SAM" id="MobiDB-lite"/>
    </source>
</evidence>
<dbReference type="PROSITE" id="PS51826">
    <property type="entry name" value="PSBD"/>
    <property type="match status" value="1"/>
</dbReference>
<comment type="subunit">
    <text evidence="3">Forms a 24-polypeptide structural core with octahedral symmetry.</text>
</comment>
<keyword evidence="6 7" id="KW-0012">Acyltransferase</keyword>
<dbReference type="PROSITE" id="PS50968">
    <property type="entry name" value="BIOTINYL_LIPOYL"/>
    <property type="match status" value="1"/>
</dbReference>
<dbReference type="Gene3D" id="2.40.50.100">
    <property type="match status" value="1"/>
</dbReference>
<dbReference type="InterPro" id="IPR011053">
    <property type="entry name" value="Single_hybrid_motif"/>
</dbReference>
<dbReference type="Pfam" id="PF02817">
    <property type="entry name" value="E3_binding"/>
    <property type="match status" value="1"/>
</dbReference>
<dbReference type="InterPro" id="IPR023213">
    <property type="entry name" value="CAT-like_dom_sf"/>
</dbReference>
<dbReference type="EMBL" id="JAEVLS010000002">
    <property type="protein sequence ID" value="MBM0105339.1"/>
    <property type="molecule type" value="Genomic_DNA"/>
</dbReference>
<dbReference type="PROSITE" id="PS00189">
    <property type="entry name" value="LIPOYL"/>
    <property type="match status" value="1"/>
</dbReference>
<organism evidence="11 12">
    <name type="scientific">Steroidobacter gossypii</name>
    <dbReference type="NCBI Taxonomy" id="2805490"/>
    <lineage>
        <taxon>Bacteria</taxon>
        <taxon>Pseudomonadati</taxon>
        <taxon>Pseudomonadota</taxon>
        <taxon>Gammaproteobacteria</taxon>
        <taxon>Steroidobacterales</taxon>
        <taxon>Steroidobacteraceae</taxon>
        <taxon>Steroidobacter</taxon>
    </lineage>
</organism>